<sequence>MVPDVPSTVLAFTWRKARHWLSRLVGWVGVVVILMWVYGGVCLGPSLPNFNPTALAQAVGALLSTPTPPTEPQRVPSPLQPSSTIRSLFGDLQQPQPAPLLVLFITAEALPGPSASQNGLPPLITPPSTSTLVLRLASLPYCRYIENPRTSLPAASALFWNLSHLPLPPLPPTTPPTEPSTADSLSTRLP</sequence>
<accession>A0A6A6QKB3</accession>
<organism evidence="3 4">
    <name type="scientific">Lophium mytilinum</name>
    <dbReference type="NCBI Taxonomy" id="390894"/>
    <lineage>
        <taxon>Eukaryota</taxon>
        <taxon>Fungi</taxon>
        <taxon>Dikarya</taxon>
        <taxon>Ascomycota</taxon>
        <taxon>Pezizomycotina</taxon>
        <taxon>Dothideomycetes</taxon>
        <taxon>Pleosporomycetidae</taxon>
        <taxon>Mytilinidiales</taxon>
        <taxon>Mytilinidiaceae</taxon>
        <taxon>Lophium</taxon>
    </lineage>
</organism>
<dbReference type="AlphaFoldDB" id="A0A6A6QKB3"/>
<evidence type="ECO:0000256" key="1">
    <source>
        <dbReference type="SAM" id="MobiDB-lite"/>
    </source>
</evidence>
<dbReference type="Proteomes" id="UP000799750">
    <property type="component" value="Unassembled WGS sequence"/>
</dbReference>
<evidence type="ECO:0000313" key="3">
    <source>
        <dbReference type="EMBL" id="KAF2492898.1"/>
    </source>
</evidence>
<feature type="transmembrane region" description="Helical" evidence="2">
    <location>
        <begin position="20"/>
        <end position="39"/>
    </location>
</feature>
<keyword evidence="4" id="KW-1185">Reference proteome</keyword>
<dbReference type="EMBL" id="MU004193">
    <property type="protein sequence ID" value="KAF2492898.1"/>
    <property type="molecule type" value="Genomic_DNA"/>
</dbReference>
<proteinExistence type="predicted"/>
<keyword evidence="2" id="KW-0812">Transmembrane</keyword>
<feature type="region of interest" description="Disordered" evidence="1">
    <location>
        <begin position="170"/>
        <end position="190"/>
    </location>
</feature>
<feature type="compositionally biased region" description="Polar residues" evidence="1">
    <location>
        <begin position="179"/>
        <end position="190"/>
    </location>
</feature>
<evidence type="ECO:0000313" key="4">
    <source>
        <dbReference type="Proteomes" id="UP000799750"/>
    </source>
</evidence>
<keyword evidence="2" id="KW-1133">Transmembrane helix</keyword>
<name>A0A6A6QKB3_9PEZI</name>
<protein>
    <submittedName>
        <fullName evidence="3">Uncharacterized protein</fullName>
    </submittedName>
</protein>
<evidence type="ECO:0000256" key="2">
    <source>
        <dbReference type="SAM" id="Phobius"/>
    </source>
</evidence>
<keyword evidence="2" id="KW-0472">Membrane</keyword>
<reference evidence="3" key="1">
    <citation type="journal article" date="2020" name="Stud. Mycol.">
        <title>101 Dothideomycetes genomes: a test case for predicting lifestyles and emergence of pathogens.</title>
        <authorList>
            <person name="Haridas S."/>
            <person name="Albert R."/>
            <person name="Binder M."/>
            <person name="Bloem J."/>
            <person name="Labutti K."/>
            <person name="Salamov A."/>
            <person name="Andreopoulos B."/>
            <person name="Baker S."/>
            <person name="Barry K."/>
            <person name="Bills G."/>
            <person name="Bluhm B."/>
            <person name="Cannon C."/>
            <person name="Castanera R."/>
            <person name="Culley D."/>
            <person name="Daum C."/>
            <person name="Ezra D."/>
            <person name="Gonzalez J."/>
            <person name="Henrissat B."/>
            <person name="Kuo A."/>
            <person name="Liang C."/>
            <person name="Lipzen A."/>
            <person name="Lutzoni F."/>
            <person name="Magnuson J."/>
            <person name="Mondo S."/>
            <person name="Nolan M."/>
            <person name="Ohm R."/>
            <person name="Pangilinan J."/>
            <person name="Park H.-J."/>
            <person name="Ramirez L."/>
            <person name="Alfaro M."/>
            <person name="Sun H."/>
            <person name="Tritt A."/>
            <person name="Yoshinaga Y."/>
            <person name="Zwiers L.-H."/>
            <person name="Turgeon B."/>
            <person name="Goodwin S."/>
            <person name="Spatafora J."/>
            <person name="Crous P."/>
            <person name="Grigoriev I."/>
        </authorList>
    </citation>
    <scope>NUCLEOTIDE SEQUENCE</scope>
    <source>
        <strain evidence="3">CBS 269.34</strain>
    </source>
</reference>
<gene>
    <name evidence="3" type="ORF">BU16DRAFT_564203</name>
</gene>